<accession>A0A3P6FLC1</accession>
<protein>
    <recommendedName>
        <fullName evidence="3">RRM domain-containing protein</fullName>
    </recommendedName>
</protein>
<dbReference type="SUPFAM" id="SSF54928">
    <property type="entry name" value="RNA-binding domain, RBD"/>
    <property type="match status" value="2"/>
</dbReference>
<dbReference type="InterPro" id="IPR035979">
    <property type="entry name" value="RBD_domain_sf"/>
</dbReference>
<dbReference type="PROSITE" id="PS50102">
    <property type="entry name" value="RRM"/>
    <property type="match status" value="1"/>
</dbReference>
<dbReference type="GO" id="GO:0003723">
    <property type="term" value="F:RNA binding"/>
    <property type="evidence" value="ECO:0007669"/>
    <property type="project" value="UniProtKB-UniRule"/>
</dbReference>
<dbReference type="InterPro" id="IPR012677">
    <property type="entry name" value="Nucleotide-bd_a/b_plait_sf"/>
</dbReference>
<gene>
    <name evidence="4" type="ORF">BOLC1T00190H</name>
</gene>
<evidence type="ECO:0000313" key="4">
    <source>
        <dbReference type="EMBL" id="VDD47801.1"/>
    </source>
</evidence>
<proteinExistence type="predicted"/>
<feature type="domain" description="RRM" evidence="3">
    <location>
        <begin position="85"/>
        <end position="162"/>
    </location>
</feature>
<evidence type="ECO:0000259" key="3">
    <source>
        <dbReference type="PROSITE" id="PS50102"/>
    </source>
</evidence>
<keyword evidence="1 2" id="KW-0694">RNA-binding</keyword>
<dbReference type="InterPro" id="IPR052462">
    <property type="entry name" value="SLIRP/GR-RBP-like"/>
</dbReference>
<evidence type="ECO:0000256" key="2">
    <source>
        <dbReference type="PROSITE-ProRule" id="PRU00176"/>
    </source>
</evidence>
<dbReference type="EMBL" id="LR031878">
    <property type="protein sequence ID" value="VDD47801.1"/>
    <property type="molecule type" value="Genomic_DNA"/>
</dbReference>
<dbReference type="InterPro" id="IPR000504">
    <property type="entry name" value="RRM_dom"/>
</dbReference>
<dbReference type="PANTHER" id="PTHR48027">
    <property type="entry name" value="HETEROGENEOUS NUCLEAR RIBONUCLEOPROTEIN 87F-RELATED"/>
    <property type="match status" value="1"/>
</dbReference>
<dbReference type="AlphaFoldDB" id="A0A3P6FLC1"/>
<sequence>MGLPDNKKTKCLSLPRVANRGAAMDGESLNAGDRSTGRSRGFGYVTFASSQDAKVCSSFVSVGRCMLIPLAEPGRDERQPAKKATRIFVARIPPSVSESDFRSVGSFLAYSFVVIFLLRDHKWKQHRGIGFITFATSDSVEDLMEDTHHLGGTTVAVDRATPKEDGIFVDFRELETKEQPLMIFATTLGGLAVFKTLTFQRTQREVDIEVSDSLPLLKMVLQIVYPGDLMKSVDKR</sequence>
<dbReference type="SMART" id="SM00360">
    <property type="entry name" value="RRM"/>
    <property type="match status" value="1"/>
</dbReference>
<reference evidence="4" key="1">
    <citation type="submission" date="2018-11" db="EMBL/GenBank/DDBJ databases">
        <authorList>
            <consortium name="Genoscope - CEA"/>
            <person name="William W."/>
        </authorList>
    </citation>
    <scope>NUCLEOTIDE SEQUENCE</scope>
</reference>
<dbReference type="Gene3D" id="3.30.70.330">
    <property type="match status" value="2"/>
</dbReference>
<organism evidence="4">
    <name type="scientific">Brassica oleracea</name>
    <name type="common">Wild cabbage</name>
    <dbReference type="NCBI Taxonomy" id="3712"/>
    <lineage>
        <taxon>Eukaryota</taxon>
        <taxon>Viridiplantae</taxon>
        <taxon>Streptophyta</taxon>
        <taxon>Embryophyta</taxon>
        <taxon>Tracheophyta</taxon>
        <taxon>Spermatophyta</taxon>
        <taxon>Magnoliopsida</taxon>
        <taxon>eudicotyledons</taxon>
        <taxon>Gunneridae</taxon>
        <taxon>Pentapetalae</taxon>
        <taxon>rosids</taxon>
        <taxon>malvids</taxon>
        <taxon>Brassicales</taxon>
        <taxon>Brassicaceae</taxon>
        <taxon>Brassiceae</taxon>
        <taxon>Brassica</taxon>
    </lineage>
</organism>
<evidence type="ECO:0000256" key="1">
    <source>
        <dbReference type="ARBA" id="ARBA00022884"/>
    </source>
</evidence>
<name>A0A3P6FLC1_BRAOL</name>